<dbReference type="Gene3D" id="3.40.50.300">
    <property type="entry name" value="P-loop containing nucleotide triphosphate hydrolases"/>
    <property type="match status" value="1"/>
</dbReference>
<comment type="caution">
    <text evidence="2">The sequence shown here is derived from an EMBL/GenBank/DDBJ whole genome shotgun (WGS) entry which is preliminary data.</text>
</comment>
<dbReference type="EMBL" id="AAYLMQ010000033">
    <property type="protein sequence ID" value="EGY2378185.1"/>
    <property type="molecule type" value="Genomic_DNA"/>
</dbReference>
<organism evidence="2">
    <name type="scientific">Acinetobacter baumannii</name>
    <dbReference type="NCBI Taxonomy" id="470"/>
    <lineage>
        <taxon>Bacteria</taxon>
        <taxon>Pseudomonadati</taxon>
        <taxon>Pseudomonadota</taxon>
        <taxon>Gammaproteobacteria</taxon>
        <taxon>Moraxellales</taxon>
        <taxon>Moraxellaceae</taxon>
        <taxon>Acinetobacter</taxon>
        <taxon>Acinetobacter calcoaceticus/baumannii complex</taxon>
    </lineage>
</organism>
<protein>
    <recommendedName>
        <fullName evidence="1">CobQ/CobB/MinD/ParA nucleotide binding domain-containing protein</fullName>
    </recommendedName>
</protein>
<dbReference type="InterPro" id="IPR027417">
    <property type="entry name" value="P-loop_NTPase"/>
</dbReference>
<dbReference type="RefSeq" id="WP_000601829.1">
    <property type="nucleotide sequence ID" value="NZ_CAJHFX010000018.1"/>
</dbReference>
<dbReference type="AlphaFoldDB" id="A0A9P2P3F8"/>
<gene>
    <name evidence="2" type="ORF">JHZ39_002589</name>
</gene>
<dbReference type="PANTHER" id="PTHR13696">
    <property type="entry name" value="P-LOOP CONTAINING NUCLEOSIDE TRIPHOSPHATE HYDROLASE"/>
    <property type="match status" value="1"/>
</dbReference>
<dbReference type="CDD" id="cd02042">
    <property type="entry name" value="ParAB_family"/>
    <property type="match status" value="1"/>
</dbReference>
<name>A0A9P2P3F8_ACIBA</name>
<proteinExistence type="predicted"/>
<evidence type="ECO:0000313" key="2">
    <source>
        <dbReference type="EMBL" id="EGY2378185.1"/>
    </source>
</evidence>
<reference evidence="2" key="1">
    <citation type="submission" date="2020-12" db="EMBL/GenBank/DDBJ databases">
        <authorList>
            <consortium name="Clinical and Environmental Microbiology Branch: Whole genome sequencing antimicrobial resistance pathogens in the healthcare setting"/>
        </authorList>
    </citation>
    <scope>NUCLEOTIDE SEQUENCE</scope>
    <source>
        <strain evidence="2">2018HL-00813</strain>
    </source>
</reference>
<evidence type="ECO:0000259" key="1">
    <source>
        <dbReference type="Pfam" id="PF01656"/>
    </source>
</evidence>
<feature type="domain" description="CobQ/CobB/MinD/ParA nucleotide binding" evidence="1">
    <location>
        <begin position="4"/>
        <end position="141"/>
    </location>
</feature>
<dbReference type="InterPro" id="IPR002586">
    <property type="entry name" value="CobQ/CobB/MinD/ParA_Nub-bd_dom"/>
</dbReference>
<dbReference type="PANTHER" id="PTHR13696:SF96">
    <property type="entry name" value="COBQ_COBB_MIND_PARA NUCLEOTIDE BINDING DOMAIN-CONTAINING PROTEIN"/>
    <property type="match status" value="1"/>
</dbReference>
<accession>A0A9P2P3F8</accession>
<sequence>MILLIANSKGGVCKTSLATSFLAELAKSKAVIGVDLDSANKTASAIWSKDRTEEQGKFYYLSGDITSELENAREDYDEVVIDAGGYDNKELRTAMLFADVVLIPLKVGANSNIEGFRNTVDLQVQINETREKPAKIYGVITAAPHIGSTPELNRAIQEIVEEPAAETLPVTIGDRTWYGRALDASLGLTEYVSPNPRDKKYVEIAQNEFMKLFEAIYNGK</sequence>
<dbReference type="SUPFAM" id="SSF52540">
    <property type="entry name" value="P-loop containing nucleoside triphosphate hydrolases"/>
    <property type="match status" value="1"/>
</dbReference>
<dbReference type="InterPro" id="IPR050678">
    <property type="entry name" value="DNA_Partitioning_ATPase"/>
</dbReference>
<dbReference type="Pfam" id="PF01656">
    <property type="entry name" value="CbiA"/>
    <property type="match status" value="1"/>
</dbReference>